<feature type="compositionally biased region" description="Basic and acidic residues" evidence="3">
    <location>
        <begin position="1"/>
        <end position="48"/>
    </location>
</feature>
<feature type="region of interest" description="Disordered" evidence="3">
    <location>
        <begin position="174"/>
        <end position="304"/>
    </location>
</feature>
<evidence type="ECO:0000256" key="2">
    <source>
        <dbReference type="ARBA" id="ARBA00023242"/>
    </source>
</evidence>
<keyword evidence="2" id="KW-0539">Nucleus</keyword>
<feature type="region of interest" description="Disordered" evidence="3">
    <location>
        <begin position="1"/>
        <end position="143"/>
    </location>
</feature>
<protein>
    <submittedName>
        <fullName evidence="4">Basic, immunoglobulin-like variable motif-containing</fullName>
    </submittedName>
</protein>
<dbReference type="PANTHER" id="PTHR16171:SF12">
    <property type="entry name" value="BASIC IMMUNOGLOBULIN-LIKE VARIABLE MOTIF-CONTAINING PROTEIN"/>
    <property type="match status" value="1"/>
</dbReference>
<feature type="compositionally biased region" description="Basic and acidic residues" evidence="3">
    <location>
        <begin position="176"/>
        <end position="191"/>
    </location>
</feature>
<comment type="caution">
    <text evidence="4">The sequence shown here is derived from an EMBL/GenBank/DDBJ whole genome shotgun (WGS) entry which is preliminary data.</text>
</comment>
<evidence type="ECO:0000256" key="1">
    <source>
        <dbReference type="ARBA" id="ARBA00004123"/>
    </source>
</evidence>
<comment type="subcellular location">
    <subcellularLocation>
        <location evidence="1">Nucleus</location>
    </subcellularLocation>
</comment>
<reference evidence="4 5" key="1">
    <citation type="journal article" date="2021" name="Elife">
        <title>Chloroplast acquisition without the gene transfer in kleptoplastic sea slugs, Plakobranchus ocellatus.</title>
        <authorList>
            <person name="Maeda T."/>
            <person name="Takahashi S."/>
            <person name="Yoshida T."/>
            <person name="Shimamura S."/>
            <person name="Takaki Y."/>
            <person name="Nagai Y."/>
            <person name="Toyoda A."/>
            <person name="Suzuki Y."/>
            <person name="Arimoto A."/>
            <person name="Ishii H."/>
            <person name="Satoh N."/>
            <person name="Nishiyama T."/>
            <person name="Hasebe M."/>
            <person name="Maruyama T."/>
            <person name="Minagawa J."/>
            <person name="Obokata J."/>
            <person name="Shigenobu S."/>
        </authorList>
    </citation>
    <scope>NUCLEOTIDE SEQUENCE [LARGE SCALE GENOMIC DNA]</scope>
</reference>
<dbReference type="GO" id="GO:0005634">
    <property type="term" value="C:nucleus"/>
    <property type="evidence" value="ECO:0007669"/>
    <property type="project" value="UniProtKB-SubCell"/>
</dbReference>
<evidence type="ECO:0000256" key="3">
    <source>
        <dbReference type="SAM" id="MobiDB-lite"/>
    </source>
</evidence>
<evidence type="ECO:0000313" key="5">
    <source>
        <dbReference type="Proteomes" id="UP000735302"/>
    </source>
</evidence>
<feature type="compositionally biased region" description="Polar residues" evidence="3">
    <location>
        <begin position="194"/>
        <end position="204"/>
    </location>
</feature>
<feature type="region of interest" description="Disordered" evidence="3">
    <location>
        <begin position="647"/>
        <end position="738"/>
    </location>
</feature>
<dbReference type="PANTHER" id="PTHR16171">
    <property type="entry name" value="DNA REPAIR PROTEIN COMPLEMENTING XP-G CELLS-RELATED"/>
    <property type="match status" value="1"/>
</dbReference>
<gene>
    <name evidence="4" type="ORF">PoB_005497500</name>
</gene>
<organism evidence="4 5">
    <name type="scientific">Plakobranchus ocellatus</name>
    <dbReference type="NCBI Taxonomy" id="259542"/>
    <lineage>
        <taxon>Eukaryota</taxon>
        <taxon>Metazoa</taxon>
        <taxon>Spiralia</taxon>
        <taxon>Lophotrochozoa</taxon>
        <taxon>Mollusca</taxon>
        <taxon>Gastropoda</taxon>
        <taxon>Heterobranchia</taxon>
        <taxon>Euthyneura</taxon>
        <taxon>Panpulmonata</taxon>
        <taxon>Sacoglossa</taxon>
        <taxon>Placobranchoidea</taxon>
        <taxon>Plakobranchidae</taxon>
        <taxon>Plakobranchus</taxon>
    </lineage>
</organism>
<accession>A0AAV4CAM4</accession>
<feature type="compositionally biased region" description="Basic and acidic residues" evidence="3">
    <location>
        <begin position="719"/>
        <end position="738"/>
    </location>
</feature>
<sequence length="738" mass="80903">MKHMIDEAQKSKDYKPADVGCEGKDANDRTLSPKDPLEISEDRIRPETRATISAKPAEAAVKQDDLVVPSQSHSEPSPDQNLIETDASSIAALESNSKSGLGTTRPSGSKSERVAGTAAGATAAQTGKAPAQNDANDDSIDHTDLDIEQRRALERLDSDLSTFEAVEQCILEASEQFDKDQQEQLEEEKISAEASATTQRSAPSSGIPRLQRPTPGRPRTDSSGGSRQEDANQVIRDPEEGQNDAHAYSSPVDHYDEQPPSPSTHQLVRSFSGEEDGGIRGNMKRGVSPRRHSGIPVRQGSLHGINNAPSAAAYLVYPGDSDSTTTESDVPDRPNGAGYTRRGGSVSSDGGTNVDDFTISDLTGRARKSKKRSGIPAAWLGKSPDGSPHYSRSSSPGVGEQYSLSDKNRPLLDKKVLDLKRWYCMCRPQYKTSCGISSVVSCWNYLFSTLGHGSLKPLTQETAMSILGFPEPFSNIKFGPFTGNLTLLRWFQELNTNFRVKGKCYFMYKPVGKNSTPGVTSEMALASLRRGLRDPSMTFIYHCQNHYFCPIGYDDTPTNQQDAYRSVADDSKETWILIGDTSKNYPAIHCKSWKNISLDLNCKNPEHYNIREEWKGVRTRKVDSGRQGNLHCIMVFEKVNGGFCSPPSSLYGRQSQSGARPSRLPVTPGNATSRSPPPEPLCECDEPGPVLEEEEVGLEDLDSSFDANDEDNDYEEDGESNREGEKEREGRNSEDGRI</sequence>
<name>A0AAV4CAM4_9GAST</name>
<feature type="compositionally biased region" description="Low complexity" evidence="3">
    <location>
        <begin position="115"/>
        <end position="131"/>
    </location>
</feature>
<feature type="compositionally biased region" description="Polar residues" evidence="3">
    <location>
        <begin position="647"/>
        <end position="659"/>
    </location>
</feature>
<feature type="region of interest" description="Disordered" evidence="3">
    <location>
        <begin position="316"/>
        <end position="405"/>
    </location>
</feature>
<feature type="compositionally biased region" description="Polar residues" evidence="3">
    <location>
        <begin position="69"/>
        <end position="109"/>
    </location>
</feature>
<feature type="compositionally biased region" description="Acidic residues" evidence="3">
    <location>
        <begin position="682"/>
        <end position="718"/>
    </location>
</feature>
<dbReference type="AlphaFoldDB" id="A0AAV4CAM4"/>
<keyword evidence="5" id="KW-1185">Reference proteome</keyword>
<dbReference type="EMBL" id="BLXT01006043">
    <property type="protein sequence ID" value="GFO28470.1"/>
    <property type="molecule type" value="Genomic_DNA"/>
</dbReference>
<dbReference type="Proteomes" id="UP000735302">
    <property type="component" value="Unassembled WGS sequence"/>
</dbReference>
<proteinExistence type="predicted"/>
<evidence type="ECO:0000313" key="4">
    <source>
        <dbReference type="EMBL" id="GFO28470.1"/>
    </source>
</evidence>